<dbReference type="eggNOG" id="COG1211">
    <property type="taxonomic scope" value="Bacteria"/>
</dbReference>
<dbReference type="RefSeq" id="WP_035130893.1">
    <property type="nucleotide sequence ID" value="NZ_JPMD01000010.1"/>
</dbReference>
<evidence type="ECO:0000256" key="2">
    <source>
        <dbReference type="ARBA" id="ARBA00004787"/>
    </source>
</evidence>
<feature type="site" description="Positions MEP for the nucleophilic attack" evidence="7">
    <location>
        <position position="156"/>
    </location>
</feature>
<dbReference type="GO" id="GO:0050518">
    <property type="term" value="F:2-C-methyl-D-erythritol 4-phosphate cytidylyltransferase activity"/>
    <property type="evidence" value="ECO:0007669"/>
    <property type="project" value="UniProtKB-UniRule"/>
</dbReference>
<dbReference type="HAMAP" id="MF_00108">
    <property type="entry name" value="IspD"/>
    <property type="match status" value="1"/>
</dbReference>
<feature type="site" description="Transition state stabilizer" evidence="7">
    <location>
        <position position="21"/>
    </location>
</feature>
<dbReference type="PANTHER" id="PTHR32125:SF8">
    <property type="entry name" value="RIBITOL-5-PHOSPHATE CYTIDYLYLTRANSFERASE"/>
    <property type="match status" value="1"/>
</dbReference>
<dbReference type="Gene3D" id="3.90.550.10">
    <property type="entry name" value="Spore Coat Polysaccharide Biosynthesis Protein SpsA, Chain A"/>
    <property type="match status" value="1"/>
</dbReference>
<reference evidence="8 9" key="1">
    <citation type="submission" date="2014-07" db="EMBL/GenBank/DDBJ databases">
        <title>Draft genome of Clostridium sulfidigenes 113A isolated from sediments associated with methane hydrate from Krishna Godavari basin.</title>
        <authorList>
            <person name="Honkalas V.S."/>
            <person name="Dabir A.P."/>
            <person name="Arora P."/>
            <person name="Dhakephalkar P.K."/>
        </authorList>
    </citation>
    <scope>NUCLEOTIDE SEQUENCE [LARGE SCALE GENOMIC DNA]</scope>
    <source>
        <strain evidence="8 9">113A</strain>
    </source>
</reference>
<dbReference type="SUPFAM" id="SSF53448">
    <property type="entry name" value="Nucleotide-diphospho-sugar transferases"/>
    <property type="match status" value="1"/>
</dbReference>
<comment type="function">
    <text evidence="7">Catalyzes the formation of 4-diphosphocytidyl-2-C-methyl-D-erythritol from CTP and 2-C-methyl-D-erythritol 4-phosphate (MEP).</text>
</comment>
<name>A0A084JF86_9CLOT</name>
<keyword evidence="6 7" id="KW-0414">Isoprene biosynthesis</keyword>
<dbReference type="InterPro" id="IPR050088">
    <property type="entry name" value="IspD/TarI_cytidylyltransf_bact"/>
</dbReference>
<accession>A0A084JF86</accession>
<evidence type="ECO:0000256" key="7">
    <source>
        <dbReference type="HAMAP-Rule" id="MF_00108"/>
    </source>
</evidence>
<feature type="site" description="Transition state stabilizer" evidence="7">
    <location>
        <position position="14"/>
    </location>
</feature>
<dbReference type="Proteomes" id="UP000028542">
    <property type="component" value="Unassembled WGS sequence"/>
</dbReference>
<gene>
    <name evidence="7" type="primary">ispD</name>
    <name evidence="8" type="ORF">IO99_04960</name>
</gene>
<feature type="site" description="Positions MEP for the nucleophilic attack" evidence="7">
    <location>
        <position position="213"/>
    </location>
</feature>
<dbReference type="InterPro" id="IPR034683">
    <property type="entry name" value="IspD/TarI"/>
</dbReference>
<keyword evidence="9" id="KW-1185">Reference proteome</keyword>
<dbReference type="PANTHER" id="PTHR32125">
    <property type="entry name" value="2-C-METHYL-D-ERYTHRITOL 4-PHOSPHATE CYTIDYLYLTRANSFERASE, CHLOROPLASTIC"/>
    <property type="match status" value="1"/>
</dbReference>
<sequence length="235" mass="26148">MNIGLILAGGSGTRMGGDLPKQFIDIYGKPLIVHTIEAFDINPNIDYIAVICKSDYKEDLNIWVRKYGLTKVKWIVDGGDTRQSSVENGLKAIEEFCGGDDIVVVHDAARPLISQRIIDENIEGAKEYKAVDTVIPSADTIIKTLDGEFIEEVPPRHELHLGQTPQSFEYALIKKAHDHAKENNINTATDDCQLILKLGEKVHLVKGDKLNFKVTTFEDLLILKSVIKLGKLEVK</sequence>
<dbReference type="PROSITE" id="PS01295">
    <property type="entry name" value="ISPD"/>
    <property type="match status" value="1"/>
</dbReference>
<evidence type="ECO:0000313" key="9">
    <source>
        <dbReference type="Proteomes" id="UP000028542"/>
    </source>
</evidence>
<comment type="catalytic activity">
    <reaction evidence="1 7">
        <text>2-C-methyl-D-erythritol 4-phosphate + CTP + H(+) = 4-CDP-2-C-methyl-D-erythritol + diphosphate</text>
        <dbReference type="Rhea" id="RHEA:13429"/>
        <dbReference type="ChEBI" id="CHEBI:15378"/>
        <dbReference type="ChEBI" id="CHEBI:33019"/>
        <dbReference type="ChEBI" id="CHEBI:37563"/>
        <dbReference type="ChEBI" id="CHEBI:57823"/>
        <dbReference type="ChEBI" id="CHEBI:58262"/>
        <dbReference type="EC" id="2.7.7.60"/>
    </reaction>
</comment>
<dbReference type="GO" id="GO:0019288">
    <property type="term" value="P:isopentenyl diphosphate biosynthetic process, methylerythritol 4-phosphate pathway"/>
    <property type="evidence" value="ECO:0007669"/>
    <property type="project" value="UniProtKB-UniRule"/>
</dbReference>
<evidence type="ECO:0000313" key="8">
    <source>
        <dbReference type="EMBL" id="KEZ87620.1"/>
    </source>
</evidence>
<dbReference type="AlphaFoldDB" id="A0A084JF86"/>
<evidence type="ECO:0000256" key="5">
    <source>
        <dbReference type="ARBA" id="ARBA00022695"/>
    </source>
</evidence>
<dbReference type="STRING" id="318464.IO99_04960"/>
<dbReference type="EMBL" id="JPMD01000010">
    <property type="protein sequence ID" value="KEZ87620.1"/>
    <property type="molecule type" value="Genomic_DNA"/>
</dbReference>
<evidence type="ECO:0000256" key="1">
    <source>
        <dbReference type="ARBA" id="ARBA00001282"/>
    </source>
</evidence>
<protein>
    <recommendedName>
        <fullName evidence="7">2-C-methyl-D-erythritol 4-phosphate cytidylyltransferase</fullName>
        <ecNumber evidence="7">2.7.7.60</ecNumber>
    </recommendedName>
    <alternativeName>
        <fullName evidence="7">4-diphosphocytidyl-2C-methyl-D-erythritol synthase</fullName>
    </alternativeName>
    <alternativeName>
        <fullName evidence="7">MEP cytidylyltransferase</fullName>
        <shortName evidence="7">MCT</shortName>
    </alternativeName>
</protein>
<dbReference type="UniPathway" id="UPA00056">
    <property type="reaction ID" value="UER00093"/>
</dbReference>
<keyword evidence="4 7" id="KW-0808">Transferase</keyword>
<organism evidence="8 9">
    <name type="scientific">Clostridium sulfidigenes</name>
    <dbReference type="NCBI Taxonomy" id="318464"/>
    <lineage>
        <taxon>Bacteria</taxon>
        <taxon>Bacillati</taxon>
        <taxon>Bacillota</taxon>
        <taxon>Clostridia</taxon>
        <taxon>Eubacteriales</taxon>
        <taxon>Clostridiaceae</taxon>
        <taxon>Clostridium</taxon>
    </lineage>
</organism>
<dbReference type="Pfam" id="PF01128">
    <property type="entry name" value="IspD"/>
    <property type="match status" value="1"/>
</dbReference>
<dbReference type="NCBIfam" id="TIGR00453">
    <property type="entry name" value="ispD"/>
    <property type="match status" value="1"/>
</dbReference>
<dbReference type="InterPro" id="IPR018294">
    <property type="entry name" value="ISPD_synthase_CS"/>
</dbReference>
<dbReference type="NCBIfam" id="NF001183">
    <property type="entry name" value="PRK00155.1-3"/>
    <property type="match status" value="1"/>
</dbReference>
<comment type="similarity">
    <text evidence="3 7">Belongs to the IspD/TarI cytidylyltransferase family. IspD subfamily.</text>
</comment>
<proteinExistence type="inferred from homology"/>
<keyword evidence="5 7" id="KW-0548">Nucleotidyltransferase</keyword>
<dbReference type="CDD" id="cd02516">
    <property type="entry name" value="CDP-ME_synthetase"/>
    <property type="match status" value="1"/>
</dbReference>
<dbReference type="InterPro" id="IPR029044">
    <property type="entry name" value="Nucleotide-diphossugar_trans"/>
</dbReference>
<evidence type="ECO:0000256" key="4">
    <source>
        <dbReference type="ARBA" id="ARBA00022679"/>
    </source>
</evidence>
<dbReference type="FunFam" id="3.90.550.10:FF:000003">
    <property type="entry name" value="2-C-methyl-D-erythritol 4-phosphate cytidylyltransferase"/>
    <property type="match status" value="1"/>
</dbReference>
<evidence type="ECO:0000256" key="6">
    <source>
        <dbReference type="ARBA" id="ARBA00023229"/>
    </source>
</evidence>
<comment type="caution">
    <text evidence="8">The sequence shown here is derived from an EMBL/GenBank/DDBJ whole genome shotgun (WGS) entry which is preliminary data.</text>
</comment>
<dbReference type="InterPro" id="IPR001228">
    <property type="entry name" value="IspD"/>
</dbReference>
<dbReference type="EC" id="2.7.7.60" evidence="7"/>
<comment type="pathway">
    <text evidence="2 7">Isoprenoid biosynthesis; isopentenyl diphosphate biosynthesis via DXP pathway; isopentenyl diphosphate from 1-deoxy-D-xylulose 5-phosphate: step 2/6.</text>
</comment>
<evidence type="ECO:0000256" key="3">
    <source>
        <dbReference type="ARBA" id="ARBA00009789"/>
    </source>
</evidence>